<evidence type="ECO:0000313" key="4">
    <source>
        <dbReference type="EMBL" id="KAF5889544.1"/>
    </source>
</evidence>
<keyword evidence="2" id="KW-0472">Membrane</keyword>
<protein>
    <submittedName>
        <fullName evidence="4">Uncharacterized protein</fullName>
    </submittedName>
</protein>
<keyword evidence="3" id="KW-0732">Signal</keyword>
<evidence type="ECO:0000313" key="5">
    <source>
        <dbReference type="Proteomes" id="UP000727407"/>
    </source>
</evidence>
<feature type="signal peptide" evidence="3">
    <location>
        <begin position="1"/>
        <end position="18"/>
    </location>
</feature>
<dbReference type="Proteomes" id="UP000727407">
    <property type="component" value="Unassembled WGS sequence"/>
</dbReference>
<keyword evidence="2" id="KW-1133">Transmembrane helix</keyword>
<name>A0A8J4WR51_CLAMG</name>
<dbReference type="AlphaFoldDB" id="A0A8J4WR51"/>
<accession>A0A8J4WR51</accession>
<evidence type="ECO:0000256" key="2">
    <source>
        <dbReference type="SAM" id="Phobius"/>
    </source>
</evidence>
<gene>
    <name evidence="4" type="ORF">DAT39_020756</name>
</gene>
<keyword evidence="5" id="KW-1185">Reference proteome</keyword>
<feature type="compositionally biased region" description="Basic and acidic residues" evidence="1">
    <location>
        <begin position="40"/>
        <end position="57"/>
    </location>
</feature>
<feature type="non-terminal residue" evidence="4">
    <location>
        <position position="160"/>
    </location>
</feature>
<organism evidence="4 5">
    <name type="scientific">Clarias magur</name>
    <name type="common">Asian catfish</name>
    <name type="synonym">Macropteronotus magur</name>
    <dbReference type="NCBI Taxonomy" id="1594786"/>
    <lineage>
        <taxon>Eukaryota</taxon>
        <taxon>Metazoa</taxon>
        <taxon>Chordata</taxon>
        <taxon>Craniata</taxon>
        <taxon>Vertebrata</taxon>
        <taxon>Euteleostomi</taxon>
        <taxon>Actinopterygii</taxon>
        <taxon>Neopterygii</taxon>
        <taxon>Teleostei</taxon>
        <taxon>Ostariophysi</taxon>
        <taxon>Siluriformes</taxon>
        <taxon>Clariidae</taxon>
        <taxon>Clarias</taxon>
    </lineage>
</organism>
<sequence length="160" mass="17521">IMTMLRLLLLTLLLTVKADKPEHEASGNGFDSDDEEQEDGPEKTHGDRLAAEVKNVPDDAETEDGSTMIIIIAAVCVVALAIVTVIAVVLFKLHLQRREQGCAPVYQSAQVHVLDDTSLARFCENGAGSDRQKQDETCMAARTCLPMQHVNMYKENSGTH</sequence>
<keyword evidence="2" id="KW-0812">Transmembrane</keyword>
<feature type="transmembrane region" description="Helical" evidence="2">
    <location>
        <begin position="68"/>
        <end position="91"/>
    </location>
</feature>
<feature type="chain" id="PRO_5035313461" evidence="3">
    <location>
        <begin position="19"/>
        <end position="160"/>
    </location>
</feature>
<reference evidence="4" key="1">
    <citation type="submission" date="2020-07" db="EMBL/GenBank/DDBJ databases">
        <title>Clarias magur genome sequencing, assembly and annotation.</title>
        <authorList>
            <person name="Kushwaha B."/>
            <person name="Kumar R."/>
            <person name="Das P."/>
            <person name="Joshi C.G."/>
            <person name="Kumar D."/>
            <person name="Nagpure N.S."/>
            <person name="Pandey M."/>
            <person name="Agarwal S."/>
            <person name="Srivastava S."/>
            <person name="Singh M."/>
            <person name="Sahoo L."/>
            <person name="Jayasankar P."/>
            <person name="Meher P.K."/>
            <person name="Koringa P.G."/>
            <person name="Iquebal M.A."/>
            <person name="Das S.P."/>
            <person name="Bit A."/>
            <person name="Patnaik S."/>
            <person name="Patel N."/>
            <person name="Shah T.M."/>
            <person name="Hinsu A."/>
            <person name="Jena J.K."/>
        </authorList>
    </citation>
    <scope>NUCLEOTIDE SEQUENCE</scope>
    <source>
        <strain evidence="4">CIFAMagur01</strain>
        <tissue evidence="4">Testis</tissue>
    </source>
</reference>
<feature type="region of interest" description="Disordered" evidence="1">
    <location>
        <begin position="22"/>
        <end position="61"/>
    </location>
</feature>
<dbReference type="EMBL" id="QNUK01000796">
    <property type="protein sequence ID" value="KAF5889544.1"/>
    <property type="molecule type" value="Genomic_DNA"/>
</dbReference>
<evidence type="ECO:0000256" key="3">
    <source>
        <dbReference type="SAM" id="SignalP"/>
    </source>
</evidence>
<evidence type="ECO:0000256" key="1">
    <source>
        <dbReference type="SAM" id="MobiDB-lite"/>
    </source>
</evidence>
<comment type="caution">
    <text evidence="4">The sequence shown here is derived from an EMBL/GenBank/DDBJ whole genome shotgun (WGS) entry which is preliminary data.</text>
</comment>
<proteinExistence type="predicted"/>